<evidence type="ECO:0000256" key="1">
    <source>
        <dbReference type="SAM" id="MobiDB-lite"/>
    </source>
</evidence>
<gene>
    <name evidence="2" type="ORF">ACFQRI_24545</name>
</gene>
<organism evidence="2 3">
    <name type="scientific">Saccharopolyspora griseoalba</name>
    <dbReference type="NCBI Taxonomy" id="1431848"/>
    <lineage>
        <taxon>Bacteria</taxon>
        <taxon>Bacillati</taxon>
        <taxon>Actinomycetota</taxon>
        <taxon>Actinomycetes</taxon>
        <taxon>Pseudonocardiales</taxon>
        <taxon>Pseudonocardiaceae</taxon>
        <taxon>Saccharopolyspora</taxon>
    </lineage>
</organism>
<accession>A0ABW2LRX5</accession>
<protein>
    <recommendedName>
        <fullName evidence="4">Lipoprotein</fullName>
    </recommendedName>
</protein>
<name>A0ABW2LRX5_9PSEU</name>
<dbReference type="Proteomes" id="UP001596504">
    <property type="component" value="Unassembled WGS sequence"/>
</dbReference>
<proteinExistence type="predicted"/>
<sequence>MIVAATAAALSGCTPSGPEYVAVCADTHTHTRTIDRDCRQNGSGSFQWYYLNADRNNAPRVGSRVTGGSFATPKAKPGGPAPTISRGGSVAPNGKVTRGGFGSSSSGKTSGS</sequence>
<feature type="region of interest" description="Disordered" evidence="1">
    <location>
        <begin position="60"/>
        <end position="112"/>
    </location>
</feature>
<feature type="compositionally biased region" description="Low complexity" evidence="1">
    <location>
        <begin position="71"/>
        <end position="83"/>
    </location>
</feature>
<dbReference type="EMBL" id="JBHTCJ010000017">
    <property type="protein sequence ID" value="MFC7344589.1"/>
    <property type="molecule type" value="Genomic_DNA"/>
</dbReference>
<feature type="compositionally biased region" description="Low complexity" evidence="1">
    <location>
        <begin position="103"/>
        <end position="112"/>
    </location>
</feature>
<dbReference type="RefSeq" id="WP_380672518.1">
    <property type="nucleotide sequence ID" value="NZ_JBHTCJ010000017.1"/>
</dbReference>
<keyword evidence="3" id="KW-1185">Reference proteome</keyword>
<evidence type="ECO:0008006" key="4">
    <source>
        <dbReference type="Google" id="ProtNLM"/>
    </source>
</evidence>
<evidence type="ECO:0000313" key="3">
    <source>
        <dbReference type="Proteomes" id="UP001596504"/>
    </source>
</evidence>
<evidence type="ECO:0000313" key="2">
    <source>
        <dbReference type="EMBL" id="MFC7344589.1"/>
    </source>
</evidence>
<reference evidence="3" key="1">
    <citation type="journal article" date="2019" name="Int. J. Syst. Evol. Microbiol.">
        <title>The Global Catalogue of Microorganisms (GCM) 10K type strain sequencing project: providing services to taxonomists for standard genome sequencing and annotation.</title>
        <authorList>
            <consortium name="The Broad Institute Genomics Platform"/>
            <consortium name="The Broad Institute Genome Sequencing Center for Infectious Disease"/>
            <person name="Wu L."/>
            <person name="Ma J."/>
        </authorList>
    </citation>
    <scope>NUCLEOTIDE SEQUENCE [LARGE SCALE GENOMIC DNA]</scope>
    <source>
        <strain evidence="3">WLHS5</strain>
    </source>
</reference>
<comment type="caution">
    <text evidence="2">The sequence shown here is derived from an EMBL/GenBank/DDBJ whole genome shotgun (WGS) entry which is preliminary data.</text>
</comment>